<evidence type="ECO:0000313" key="1">
    <source>
        <dbReference type="EMBL" id="KAA3951498.1"/>
    </source>
</evidence>
<dbReference type="GO" id="GO:0016740">
    <property type="term" value="F:transferase activity"/>
    <property type="evidence" value="ECO:0007669"/>
    <property type="project" value="UniProtKB-KW"/>
</dbReference>
<proteinExistence type="predicted"/>
<comment type="caution">
    <text evidence="1">The sequence shown here is derived from an EMBL/GenBank/DDBJ whole genome shotgun (WGS) entry which is preliminary data.</text>
</comment>
<dbReference type="EMBL" id="VWLE01000159">
    <property type="protein sequence ID" value="KAA3951498.1"/>
    <property type="molecule type" value="Genomic_DNA"/>
</dbReference>
<evidence type="ECO:0000313" key="2">
    <source>
        <dbReference type="Proteomes" id="UP000323717"/>
    </source>
</evidence>
<gene>
    <name evidence="1" type="ORF">F3D71_12540</name>
</gene>
<accession>A0A5M5C263</accession>
<dbReference type="Proteomes" id="UP000323717">
    <property type="component" value="Unassembled WGS sequence"/>
</dbReference>
<keyword evidence="1" id="KW-0808">Transferase</keyword>
<dbReference type="RefSeq" id="WP_008775881.1">
    <property type="nucleotide sequence ID" value="NZ_JADNAE010000041.1"/>
</dbReference>
<name>A0A5M5C263_BACOV</name>
<dbReference type="SUPFAM" id="SSF53756">
    <property type="entry name" value="UDP-Glycosyltransferase/glycogen phosphorylase"/>
    <property type="match status" value="1"/>
</dbReference>
<dbReference type="AlphaFoldDB" id="A0A5M5C263"/>
<dbReference type="Gene3D" id="3.40.50.2000">
    <property type="entry name" value="Glycogen Phosphorylase B"/>
    <property type="match status" value="2"/>
</dbReference>
<protein>
    <submittedName>
        <fullName evidence="1">Glycosyltransferase family 1 protein</fullName>
    </submittedName>
</protein>
<organism evidence="1 2">
    <name type="scientific">Bacteroides ovatus</name>
    <dbReference type="NCBI Taxonomy" id="28116"/>
    <lineage>
        <taxon>Bacteria</taxon>
        <taxon>Pseudomonadati</taxon>
        <taxon>Bacteroidota</taxon>
        <taxon>Bacteroidia</taxon>
        <taxon>Bacteroidales</taxon>
        <taxon>Bacteroidaceae</taxon>
        <taxon>Bacteroides</taxon>
    </lineage>
</organism>
<reference evidence="1 2" key="1">
    <citation type="journal article" date="2019" name="Nat. Med.">
        <title>A library of human gut bacterial isolates paired with longitudinal multiomics data enables mechanistic microbiome research.</title>
        <authorList>
            <person name="Poyet M."/>
            <person name="Groussin M."/>
            <person name="Gibbons S.M."/>
            <person name="Avila-Pacheco J."/>
            <person name="Jiang X."/>
            <person name="Kearney S.M."/>
            <person name="Perrotta A.R."/>
            <person name="Berdy B."/>
            <person name="Zhao S."/>
            <person name="Lieberman T.D."/>
            <person name="Swanson P.K."/>
            <person name="Smith M."/>
            <person name="Roesemann S."/>
            <person name="Alexander J.E."/>
            <person name="Rich S.A."/>
            <person name="Livny J."/>
            <person name="Vlamakis H."/>
            <person name="Clish C."/>
            <person name="Bullock K."/>
            <person name="Deik A."/>
            <person name="Scott J."/>
            <person name="Pierce K.A."/>
            <person name="Xavier R.J."/>
            <person name="Alm E.J."/>
        </authorList>
    </citation>
    <scope>NUCLEOTIDE SEQUENCE [LARGE SCALE GENOMIC DNA]</scope>
    <source>
        <strain evidence="1 2">BIOML-A163</strain>
    </source>
</reference>
<sequence>MKALFLIFHGFDKANGISKKIHYQVKALKECGVDVRLCHYDITAYGERRWKVDNEVIADFGTGAAAKVWKRVYYSPIIEYARREKIELVYIRSHHNANPFTLRLVKLLKQTGAKVVMEIPTYPYDQEYTSRSMKFYLLIDRCFRHQLAKHLDGIVTFSNAETIFGGKTIRISNGIDFDAIPMKQSQNDTSHELHLIGVAEVHYWHGFDRMVNGMAEYYRTNPDYKVYFHIIGPLSGEREREEILPVVRNNHLEPYVIMHGPLHGEELDIQFERADFAIGSLGRHRSGITYIKTLKNREYAARGFAFTYSETDEDFDSMPYVWKVPADESPVDIPALVEFQKSLKTTPLEIRESVRPLSWKAQMQKVIEKIGFKTQ</sequence>